<sequence length="169" mass="18270">MGIDDRAATQAASEILRDSVDELMATFERQRAEMAEVGQRLAATTVTAWSADNLVRVDANTAGVPVDVQLTSEAFKRSTPEKLGRSILEAVQSAARQAAEVSQQAWAPLTELADDIPDLPDIAPGMPSIKSVVDSLFPDPVTDPVPAEPLNDEDEDEYFRNRGYLDGAK</sequence>
<gene>
    <name evidence="2" type="ORF">ACH4WX_13280</name>
</gene>
<dbReference type="Proteomes" id="UP001611263">
    <property type="component" value="Unassembled WGS sequence"/>
</dbReference>
<organism evidence="2 3">
    <name type="scientific">Nocardia carnea</name>
    <dbReference type="NCBI Taxonomy" id="37328"/>
    <lineage>
        <taxon>Bacteria</taxon>
        <taxon>Bacillati</taxon>
        <taxon>Actinomycetota</taxon>
        <taxon>Actinomycetes</taxon>
        <taxon>Mycobacteriales</taxon>
        <taxon>Nocardiaceae</taxon>
        <taxon>Nocardia</taxon>
    </lineage>
</organism>
<evidence type="ECO:0000313" key="3">
    <source>
        <dbReference type="Proteomes" id="UP001611263"/>
    </source>
</evidence>
<dbReference type="InterPro" id="IPR004401">
    <property type="entry name" value="YbaB/EbfC"/>
</dbReference>
<evidence type="ECO:0000313" key="2">
    <source>
        <dbReference type="EMBL" id="MFI1461685.1"/>
    </source>
</evidence>
<dbReference type="GeneID" id="93504681"/>
<reference evidence="2 3" key="1">
    <citation type="submission" date="2024-10" db="EMBL/GenBank/DDBJ databases">
        <title>The Natural Products Discovery Center: Release of the First 8490 Sequenced Strains for Exploring Actinobacteria Biosynthetic Diversity.</title>
        <authorList>
            <person name="Kalkreuter E."/>
            <person name="Kautsar S.A."/>
            <person name="Yang D."/>
            <person name="Bader C.D."/>
            <person name="Teijaro C.N."/>
            <person name="Fluegel L."/>
            <person name="Davis C.M."/>
            <person name="Simpson J.R."/>
            <person name="Lauterbach L."/>
            <person name="Steele A.D."/>
            <person name="Gui C."/>
            <person name="Meng S."/>
            <person name="Li G."/>
            <person name="Viehrig K."/>
            <person name="Ye F."/>
            <person name="Su P."/>
            <person name="Kiefer A.F."/>
            <person name="Nichols A."/>
            <person name="Cepeda A.J."/>
            <person name="Yan W."/>
            <person name="Fan B."/>
            <person name="Jiang Y."/>
            <person name="Adhikari A."/>
            <person name="Zheng C.-J."/>
            <person name="Schuster L."/>
            <person name="Cowan T.M."/>
            <person name="Smanski M.J."/>
            <person name="Chevrette M.G."/>
            <person name="De Carvalho L.P.S."/>
            <person name="Shen B."/>
        </authorList>
    </citation>
    <scope>NUCLEOTIDE SEQUENCE [LARGE SCALE GENOMIC DNA]</scope>
    <source>
        <strain evidence="2 3">NPDC020568</strain>
    </source>
</reference>
<dbReference type="SUPFAM" id="SSF82607">
    <property type="entry name" value="YbaB-like"/>
    <property type="match status" value="1"/>
</dbReference>
<proteinExistence type="predicted"/>
<dbReference type="Gene3D" id="3.30.1310.10">
    <property type="entry name" value="Nucleoid-associated protein YbaB-like domain"/>
    <property type="match status" value="1"/>
</dbReference>
<accession>A0ABW7TKW9</accession>
<dbReference type="EMBL" id="JBIRUQ010000002">
    <property type="protein sequence ID" value="MFI1461685.1"/>
    <property type="molecule type" value="Genomic_DNA"/>
</dbReference>
<evidence type="ECO:0000256" key="1">
    <source>
        <dbReference type="SAM" id="MobiDB-lite"/>
    </source>
</evidence>
<feature type="region of interest" description="Disordered" evidence="1">
    <location>
        <begin position="140"/>
        <end position="169"/>
    </location>
</feature>
<dbReference type="Pfam" id="PF02575">
    <property type="entry name" value="YbaB_DNA_bd"/>
    <property type="match status" value="1"/>
</dbReference>
<name>A0ABW7TKW9_9NOCA</name>
<comment type="caution">
    <text evidence="2">The sequence shown here is derived from an EMBL/GenBank/DDBJ whole genome shotgun (WGS) entry which is preliminary data.</text>
</comment>
<protein>
    <submittedName>
        <fullName evidence="2">YbaB/EbfC family nucleoid-associated protein</fullName>
    </submittedName>
</protein>
<dbReference type="InterPro" id="IPR036894">
    <property type="entry name" value="YbaB-like_sf"/>
</dbReference>
<keyword evidence="3" id="KW-1185">Reference proteome</keyword>
<dbReference type="RefSeq" id="WP_086007695.1">
    <property type="nucleotide sequence ID" value="NZ_JBIRUQ010000002.1"/>
</dbReference>